<reference evidence="1" key="1">
    <citation type="journal article" date="2020" name="mSystems">
        <title>Genome- and Community-Level Interaction Insights into Carbon Utilization and Element Cycling Functions of Hydrothermarchaeota in Hydrothermal Sediment.</title>
        <authorList>
            <person name="Zhou Z."/>
            <person name="Liu Y."/>
            <person name="Xu W."/>
            <person name="Pan J."/>
            <person name="Luo Z.H."/>
            <person name="Li M."/>
        </authorList>
    </citation>
    <scope>NUCLEOTIDE SEQUENCE [LARGE SCALE GENOMIC DNA]</scope>
    <source>
        <strain evidence="1">HyVt-96</strain>
    </source>
</reference>
<gene>
    <name evidence="1" type="ORF">ENL43_03445</name>
</gene>
<protein>
    <submittedName>
        <fullName evidence="1">Uncharacterized protein</fullName>
    </submittedName>
</protein>
<dbReference type="EMBL" id="DRTX01000174">
    <property type="protein sequence ID" value="HHF53400.1"/>
    <property type="molecule type" value="Genomic_DNA"/>
</dbReference>
<name>A0A7V5LTK6_UNCW3</name>
<comment type="caution">
    <text evidence="1">The sequence shown here is derived from an EMBL/GenBank/DDBJ whole genome shotgun (WGS) entry which is preliminary data.</text>
</comment>
<organism evidence="1">
    <name type="scientific">candidate division WOR-3 bacterium</name>
    <dbReference type="NCBI Taxonomy" id="2052148"/>
    <lineage>
        <taxon>Bacteria</taxon>
        <taxon>Bacteria division WOR-3</taxon>
    </lineage>
</organism>
<sequence length="132" mass="15411">MWRYITLYPESPINYDKAALILGTLDSRTIRKHINLGLHMVKETDLRLSEFLSTFTGYAEVPEMKAGQSEYTYLNLVVNEIENAKERMGETGYETVPPVKYIHVIYVYKKCRNKLKVSLNHVFHTLLFFDTS</sequence>
<accession>A0A7V5LTK6</accession>
<evidence type="ECO:0000313" key="1">
    <source>
        <dbReference type="EMBL" id="HHF53400.1"/>
    </source>
</evidence>
<dbReference type="AlphaFoldDB" id="A0A7V5LTK6"/>
<dbReference type="Proteomes" id="UP000886050">
    <property type="component" value="Unassembled WGS sequence"/>
</dbReference>
<proteinExistence type="predicted"/>